<dbReference type="Pfam" id="PF00528">
    <property type="entry name" value="BPD_transp_1"/>
    <property type="match status" value="1"/>
</dbReference>
<feature type="transmembrane region" description="Helical" evidence="7">
    <location>
        <begin position="7"/>
        <end position="31"/>
    </location>
</feature>
<evidence type="ECO:0000259" key="8">
    <source>
        <dbReference type="PROSITE" id="PS50928"/>
    </source>
</evidence>
<dbReference type="AlphaFoldDB" id="A0A4R5KK22"/>
<evidence type="ECO:0000256" key="6">
    <source>
        <dbReference type="ARBA" id="ARBA00023136"/>
    </source>
</evidence>
<dbReference type="InterPro" id="IPR000515">
    <property type="entry name" value="MetI-like"/>
</dbReference>
<dbReference type="CDD" id="cd06261">
    <property type="entry name" value="TM_PBP2"/>
    <property type="match status" value="1"/>
</dbReference>
<feature type="domain" description="ABC transmembrane type-1" evidence="8">
    <location>
        <begin position="71"/>
        <end position="263"/>
    </location>
</feature>
<reference evidence="9 10" key="1">
    <citation type="submission" date="2019-03" db="EMBL/GenBank/DDBJ databases">
        <title>This is whole genome sequence of Paenibacillus sp MS74 strain.</title>
        <authorList>
            <person name="Trinh H.N."/>
        </authorList>
    </citation>
    <scope>NUCLEOTIDE SEQUENCE [LARGE SCALE GENOMIC DNA]</scope>
    <source>
        <strain evidence="9 10">MS74</strain>
    </source>
</reference>
<accession>A0A4R5KK22</accession>
<feature type="transmembrane region" description="Helical" evidence="7">
    <location>
        <begin position="240"/>
        <end position="261"/>
    </location>
</feature>
<comment type="caution">
    <text evidence="9">The sequence shown here is derived from an EMBL/GenBank/DDBJ whole genome shotgun (WGS) entry which is preliminary data.</text>
</comment>
<keyword evidence="3" id="KW-1003">Cell membrane</keyword>
<gene>
    <name evidence="9" type="ORF">E1757_23025</name>
</gene>
<keyword evidence="6 7" id="KW-0472">Membrane</keyword>
<dbReference type="PANTHER" id="PTHR43744">
    <property type="entry name" value="ABC TRANSPORTER PERMEASE PROTEIN MG189-RELATED-RELATED"/>
    <property type="match status" value="1"/>
</dbReference>
<proteinExistence type="inferred from homology"/>
<dbReference type="Gene3D" id="1.10.3720.10">
    <property type="entry name" value="MetI-like"/>
    <property type="match status" value="1"/>
</dbReference>
<dbReference type="InterPro" id="IPR035906">
    <property type="entry name" value="MetI-like_sf"/>
</dbReference>
<comment type="similarity">
    <text evidence="7">Belongs to the binding-protein-dependent transport system permease family.</text>
</comment>
<feature type="transmembrane region" description="Helical" evidence="7">
    <location>
        <begin position="139"/>
        <end position="160"/>
    </location>
</feature>
<dbReference type="GO" id="GO:0005886">
    <property type="term" value="C:plasma membrane"/>
    <property type="evidence" value="ECO:0007669"/>
    <property type="project" value="UniProtKB-SubCell"/>
</dbReference>
<evidence type="ECO:0000313" key="9">
    <source>
        <dbReference type="EMBL" id="TDF94827.1"/>
    </source>
</evidence>
<dbReference type="Proteomes" id="UP000295636">
    <property type="component" value="Unassembled WGS sequence"/>
</dbReference>
<feature type="transmembrane region" description="Helical" evidence="7">
    <location>
        <begin position="181"/>
        <end position="203"/>
    </location>
</feature>
<evidence type="ECO:0000256" key="7">
    <source>
        <dbReference type="RuleBase" id="RU363032"/>
    </source>
</evidence>
<dbReference type="OrthoDB" id="9771544at2"/>
<sequence length="278" mass="31256">MTNRQWAALILNALLIGVVVFSVYPILIMLLGSLKTAEELSANPAGLPFDPTFNNYWRLLNYNGHTIVRAFFNSLYVSTAHTVLTIFISAMAAFAFAKYRFAGKNAIFLALLATMMVPGELSIPPLYIMFSRIGWLNSYAVQIFPGIASVFAMFMLRQYMISIPDALLEAAKMDGAKHWRIFTSIMLPVSAPVIGALSILTFLHKWNDFLWPLIMVNKPKFMPIMVILPTLNEKDSVWSIPWELIMTGCVVVTLPLILVFLRYQDKFMSSVTIGAVKE</sequence>
<dbReference type="RefSeq" id="WP_133232509.1">
    <property type="nucleotide sequence ID" value="NZ_SMRT01000012.1"/>
</dbReference>
<comment type="subcellular location">
    <subcellularLocation>
        <location evidence="1 7">Cell membrane</location>
        <topology evidence="1 7">Multi-pass membrane protein</topology>
    </subcellularLocation>
</comment>
<dbReference type="PANTHER" id="PTHR43744:SF12">
    <property type="entry name" value="ABC TRANSPORTER PERMEASE PROTEIN MG189-RELATED"/>
    <property type="match status" value="1"/>
</dbReference>
<evidence type="ECO:0000256" key="5">
    <source>
        <dbReference type="ARBA" id="ARBA00022989"/>
    </source>
</evidence>
<organism evidence="9 10">
    <name type="scientific">Paenibacillus piri</name>
    <dbReference type="NCBI Taxonomy" id="2547395"/>
    <lineage>
        <taxon>Bacteria</taxon>
        <taxon>Bacillati</taxon>
        <taxon>Bacillota</taxon>
        <taxon>Bacilli</taxon>
        <taxon>Bacillales</taxon>
        <taxon>Paenibacillaceae</taxon>
        <taxon>Paenibacillus</taxon>
    </lineage>
</organism>
<evidence type="ECO:0000256" key="3">
    <source>
        <dbReference type="ARBA" id="ARBA00022475"/>
    </source>
</evidence>
<protein>
    <submittedName>
        <fullName evidence="9">Carbohydrate ABC transporter permease</fullName>
    </submittedName>
</protein>
<evidence type="ECO:0000256" key="1">
    <source>
        <dbReference type="ARBA" id="ARBA00004651"/>
    </source>
</evidence>
<keyword evidence="10" id="KW-1185">Reference proteome</keyword>
<keyword evidence="4 7" id="KW-0812">Transmembrane</keyword>
<feature type="transmembrane region" description="Helical" evidence="7">
    <location>
        <begin position="108"/>
        <end position="127"/>
    </location>
</feature>
<keyword evidence="5 7" id="KW-1133">Transmembrane helix</keyword>
<evidence type="ECO:0000313" key="10">
    <source>
        <dbReference type="Proteomes" id="UP000295636"/>
    </source>
</evidence>
<dbReference type="PROSITE" id="PS50928">
    <property type="entry name" value="ABC_TM1"/>
    <property type="match status" value="1"/>
</dbReference>
<keyword evidence="2 7" id="KW-0813">Transport</keyword>
<dbReference type="EMBL" id="SMRT01000012">
    <property type="protein sequence ID" value="TDF94827.1"/>
    <property type="molecule type" value="Genomic_DNA"/>
</dbReference>
<dbReference type="GO" id="GO:0055085">
    <property type="term" value="P:transmembrane transport"/>
    <property type="evidence" value="ECO:0007669"/>
    <property type="project" value="InterPro"/>
</dbReference>
<dbReference type="SUPFAM" id="SSF161098">
    <property type="entry name" value="MetI-like"/>
    <property type="match status" value="1"/>
</dbReference>
<feature type="transmembrane region" description="Helical" evidence="7">
    <location>
        <begin position="75"/>
        <end position="96"/>
    </location>
</feature>
<evidence type="ECO:0000256" key="2">
    <source>
        <dbReference type="ARBA" id="ARBA00022448"/>
    </source>
</evidence>
<evidence type="ECO:0000256" key="4">
    <source>
        <dbReference type="ARBA" id="ARBA00022692"/>
    </source>
</evidence>
<name>A0A4R5KK22_9BACL</name>